<dbReference type="Gene3D" id="2.40.30.170">
    <property type="match status" value="1"/>
</dbReference>
<dbReference type="Gene3D" id="2.40.50.100">
    <property type="match status" value="1"/>
</dbReference>
<organism evidence="1">
    <name type="scientific">hydrothermal vent metagenome</name>
    <dbReference type="NCBI Taxonomy" id="652676"/>
    <lineage>
        <taxon>unclassified sequences</taxon>
        <taxon>metagenomes</taxon>
        <taxon>ecological metagenomes</taxon>
    </lineage>
</organism>
<dbReference type="PANTHER" id="PTHR30469">
    <property type="entry name" value="MULTIDRUG RESISTANCE PROTEIN MDTA"/>
    <property type="match status" value="1"/>
</dbReference>
<dbReference type="Gene3D" id="1.10.287.470">
    <property type="entry name" value="Helix hairpin bin"/>
    <property type="match status" value="1"/>
</dbReference>
<sequence length="256" mass="27950">RGLEQAEQALLTAEVAYNDQIRALGAAGVDAQIKELDRILSEMAYEKLLLGIEPSYEIEVSKAQSALEEAQGKLSNAKLVAPFNGRVLSISIKRGDQVQAFKAVIVIAQVDALELTANLNATDLAELSIDQPVTIQLRNRPEETLTGFIRTLPYPYGGGSGSGGDENNEETVARISIDQDIELTLGELAEVTVTLEEKEGVLWLPPAAIRRFQGRRFVVVQDGVAQRRVDVRIGIESEDRVEVLEGLEEDQVIIGE</sequence>
<name>A0A3B0UNY2_9ZZZZ</name>
<gene>
    <name evidence="1" type="ORF">MNBD_CHLOROFLEXI01-1323</name>
</gene>
<reference evidence="1" key="1">
    <citation type="submission" date="2018-06" db="EMBL/GenBank/DDBJ databases">
        <authorList>
            <person name="Zhirakovskaya E."/>
        </authorList>
    </citation>
    <scope>NUCLEOTIDE SEQUENCE</scope>
</reference>
<proteinExistence type="predicted"/>
<dbReference type="Gene3D" id="2.40.420.20">
    <property type="match status" value="1"/>
</dbReference>
<accession>A0A3B0UNY2</accession>
<dbReference type="GO" id="GO:1990281">
    <property type="term" value="C:efflux pump complex"/>
    <property type="evidence" value="ECO:0007669"/>
    <property type="project" value="TreeGrafter"/>
</dbReference>
<evidence type="ECO:0000313" key="1">
    <source>
        <dbReference type="EMBL" id="VAW29913.1"/>
    </source>
</evidence>
<feature type="non-terminal residue" evidence="1">
    <location>
        <position position="1"/>
    </location>
</feature>
<dbReference type="GO" id="GO:0015562">
    <property type="term" value="F:efflux transmembrane transporter activity"/>
    <property type="evidence" value="ECO:0007669"/>
    <property type="project" value="TreeGrafter"/>
</dbReference>
<evidence type="ECO:0008006" key="2">
    <source>
        <dbReference type="Google" id="ProtNLM"/>
    </source>
</evidence>
<dbReference type="SUPFAM" id="SSF111369">
    <property type="entry name" value="HlyD-like secretion proteins"/>
    <property type="match status" value="1"/>
</dbReference>
<dbReference type="AlphaFoldDB" id="A0A3B0UNY2"/>
<dbReference type="EMBL" id="UOEU01000013">
    <property type="protein sequence ID" value="VAW29913.1"/>
    <property type="molecule type" value="Genomic_DNA"/>
</dbReference>
<protein>
    <recommendedName>
        <fullName evidence="2">RND efflux pump membrane fusion protein barrel-sandwich domain-containing protein</fullName>
    </recommendedName>
</protein>